<dbReference type="RefSeq" id="XP_024333513.1">
    <property type="nucleotide sequence ID" value="XM_024480023.1"/>
</dbReference>
<dbReference type="EMBL" id="KZ110612">
    <property type="protein sequence ID" value="OSX56719.1"/>
    <property type="molecule type" value="Genomic_DNA"/>
</dbReference>
<gene>
    <name evidence="1" type="ORF">POSPLADRAFT_1050607</name>
</gene>
<dbReference type="OrthoDB" id="10290393at2759"/>
<proteinExistence type="predicted"/>
<protein>
    <submittedName>
        <fullName evidence="1">Uncharacterized protein</fullName>
    </submittedName>
</protein>
<reference evidence="1 2" key="1">
    <citation type="submission" date="2017-04" db="EMBL/GenBank/DDBJ databases">
        <title>Genome Sequence of the Model Brown-Rot Fungus Postia placenta SB12.</title>
        <authorList>
            <consortium name="DOE Joint Genome Institute"/>
            <person name="Gaskell J."/>
            <person name="Kersten P."/>
            <person name="Larrondo L.F."/>
            <person name="Canessa P."/>
            <person name="Martinez D."/>
            <person name="Hibbett D."/>
            <person name="Schmoll M."/>
            <person name="Kubicek C.P."/>
            <person name="Martinez A.T."/>
            <person name="Yadav J."/>
            <person name="Master E."/>
            <person name="Magnuson J.K."/>
            <person name="James T."/>
            <person name="Yaver D."/>
            <person name="Berka R."/>
            <person name="Labutti K."/>
            <person name="Lipzen A."/>
            <person name="Aerts A."/>
            <person name="Barry K."/>
            <person name="Henrissat B."/>
            <person name="Blanchette R."/>
            <person name="Grigoriev I."/>
            <person name="Cullen D."/>
        </authorList>
    </citation>
    <scope>NUCLEOTIDE SEQUENCE [LARGE SCALE GENOMIC DNA]</scope>
    <source>
        <strain evidence="1 2">MAD-698-R-SB12</strain>
    </source>
</reference>
<sequence length="119" mass="13552">MAARETSTDIRKCGKLAVVLSRLFFCFLVRGRGGRNNLQDQMRRSVSRLTTQLDSDRIRRIVEVDADVVEGETDDVSAAADRVQREDELVDNFLGNRAAHPYVKLYARSGYVVLYLRET</sequence>
<organism evidence="1 2">
    <name type="scientific">Postia placenta MAD-698-R-SB12</name>
    <dbReference type="NCBI Taxonomy" id="670580"/>
    <lineage>
        <taxon>Eukaryota</taxon>
        <taxon>Fungi</taxon>
        <taxon>Dikarya</taxon>
        <taxon>Basidiomycota</taxon>
        <taxon>Agaricomycotina</taxon>
        <taxon>Agaricomycetes</taxon>
        <taxon>Polyporales</taxon>
        <taxon>Adustoporiaceae</taxon>
        <taxon>Rhodonia</taxon>
    </lineage>
</organism>
<dbReference type="GeneID" id="36324973"/>
<keyword evidence="2" id="KW-1185">Reference proteome</keyword>
<dbReference type="Proteomes" id="UP000194127">
    <property type="component" value="Unassembled WGS sequence"/>
</dbReference>
<name>A0A1X6MK99_9APHY</name>
<dbReference type="AlphaFoldDB" id="A0A1X6MK99"/>
<evidence type="ECO:0000313" key="2">
    <source>
        <dbReference type="Proteomes" id="UP000194127"/>
    </source>
</evidence>
<accession>A0A1X6MK99</accession>
<evidence type="ECO:0000313" key="1">
    <source>
        <dbReference type="EMBL" id="OSX56719.1"/>
    </source>
</evidence>